<organism evidence="1 2">
    <name type="scientific">Racocetra persica</name>
    <dbReference type="NCBI Taxonomy" id="160502"/>
    <lineage>
        <taxon>Eukaryota</taxon>
        <taxon>Fungi</taxon>
        <taxon>Fungi incertae sedis</taxon>
        <taxon>Mucoromycota</taxon>
        <taxon>Glomeromycotina</taxon>
        <taxon>Glomeromycetes</taxon>
        <taxon>Diversisporales</taxon>
        <taxon>Gigasporaceae</taxon>
        <taxon>Racocetra</taxon>
    </lineage>
</organism>
<dbReference type="Proteomes" id="UP000789920">
    <property type="component" value="Unassembled WGS sequence"/>
</dbReference>
<evidence type="ECO:0000313" key="2">
    <source>
        <dbReference type="Proteomes" id="UP000789920"/>
    </source>
</evidence>
<keyword evidence="2" id="KW-1185">Reference proteome</keyword>
<evidence type="ECO:0000313" key="1">
    <source>
        <dbReference type="EMBL" id="CAG8658209.1"/>
    </source>
</evidence>
<name>A0ACA9NHW9_9GLOM</name>
<protein>
    <submittedName>
        <fullName evidence="1">12172_t:CDS:1</fullName>
    </submittedName>
</protein>
<comment type="caution">
    <text evidence="1">The sequence shown here is derived from an EMBL/GenBank/DDBJ whole genome shotgun (WGS) entry which is preliminary data.</text>
</comment>
<accession>A0ACA9NHW9</accession>
<sequence length="109" mass="12902">YADLRSRVYKIQQDYITMKEKCEYYKNLRDNLAPLNKSTIQQNLVAKNSPVVNEINKMRILLPKLLSTLQRKSEFLGRKLDKNLKSESQDSENFRNTLDIVKDMFEAEE</sequence>
<feature type="non-terminal residue" evidence="1">
    <location>
        <position position="1"/>
    </location>
</feature>
<dbReference type="EMBL" id="CAJVQC010014554">
    <property type="protein sequence ID" value="CAG8658209.1"/>
    <property type="molecule type" value="Genomic_DNA"/>
</dbReference>
<gene>
    <name evidence="1" type="ORF">RPERSI_LOCUS8158</name>
</gene>
<reference evidence="1" key="1">
    <citation type="submission" date="2021-06" db="EMBL/GenBank/DDBJ databases">
        <authorList>
            <person name="Kallberg Y."/>
            <person name="Tangrot J."/>
            <person name="Rosling A."/>
        </authorList>
    </citation>
    <scope>NUCLEOTIDE SEQUENCE</scope>
    <source>
        <strain evidence="1">MA461A</strain>
    </source>
</reference>
<proteinExistence type="predicted"/>